<reference evidence="3 4" key="1">
    <citation type="submission" date="2020-09" db="EMBL/GenBank/DDBJ databases">
        <title>Actinomycete isolated from the Camponotus japonicus Mayr.</title>
        <authorList>
            <person name="Gong X."/>
        </authorList>
    </citation>
    <scope>NUCLEOTIDE SEQUENCE [LARGE SCALE GENOMIC DNA]</scope>
    <source>
        <strain evidence="3 4">2C-HV3</strain>
    </source>
</reference>
<feature type="domain" description="Glycosyltransferase family 28 N-terminal" evidence="1">
    <location>
        <begin position="3"/>
        <end position="94"/>
    </location>
</feature>
<dbReference type="CDD" id="cd03784">
    <property type="entry name" value="GT1_Gtf-like"/>
    <property type="match status" value="1"/>
</dbReference>
<dbReference type="InterPro" id="IPR050426">
    <property type="entry name" value="Glycosyltransferase_28"/>
</dbReference>
<dbReference type="Pfam" id="PF03033">
    <property type="entry name" value="Glyco_transf_28"/>
    <property type="match status" value="1"/>
</dbReference>
<evidence type="ECO:0000259" key="2">
    <source>
        <dbReference type="Pfam" id="PF06722"/>
    </source>
</evidence>
<dbReference type="Gene3D" id="3.40.50.2000">
    <property type="entry name" value="Glycogen Phosphorylase B"/>
    <property type="match status" value="2"/>
</dbReference>
<dbReference type="SUPFAM" id="SSF53756">
    <property type="entry name" value="UDP-Glycosyltransferase/glycogen phosphorylase"/>
    <property type="match status" value="1"/>
</dbReference>
<dbReference type="InterPro" id="IPR002213">
    <property type="entry name" value="UDP_glucos_trans"/>
</dbReference>
<keyword evidence="4" id="KW-1185">Reference proteome</keyword>
<dbReference type="PANTHER" id="PTHR48050">
    <property type="entry name" value="STEROL 3-BETA-GLUCOSYLTRANSFERASE"/>
    <property type="match status" value="1"/>
</dbReference>
<dbReference type="Proteomes" id="UP000653231">
    <property type="component" value="Unassembled WGS sequence"/>
</dbReference>
<protein>
    <submittedName>
        <fullName evidence="3">Glycosyltransferase family 1 protein</fullName>
    </submittedName>
</protein>
<dbReference type="EMBL" id="JACXRZ010000002">
    <property type="protein sequence ID" value="MBD3142030.1"/>
    <property type="molecule type" value="Genomic_DNA"/>
</dbReference>
<evidence type="ECO:0000313" key="3">
    <source>
        <dbReference type="EMBL" id="MBD3142030.1"/>
    </source>
</evidence>
<gene>
    <name evidence="3" type="ORF">IEQ31_02350</name>
</gene>
<dbReference type="RefSeq" id="WP_191049856.1">
    <property type="nucleotide sequence ID" value="NZ_JACXRZ010000002.1"/>
</dbReference>
<evidence type="ECO:0000259" key="1">
    <source>
        <dbReference type="Pfam" id="PF03033"/>
    </source>
</evidence>
<dbReference type="Pfam" id="PF06722">
    <property type="entry name" value="EryCIII-like_C"/>
    <property type="match status" value="1"/>
</dbReference>
<dbReference type="InterPro" id="IPR004276">
    <property type="entry name" value="GlycoTrans_28_N"/>
</dbReference>
<proteinExistence type="predicted"/>
<comment type="caution">
    <text evidence="3">The sequence shown here is derived from an EMBL/GenBank/DDBJ whole genome shotgun (WGS) entry which is preliminary data.</text>
</comment>
<evidence type="ECO:0000313" key="4">
    <source>
        <dbReference type="Proteomes" id="UP000653231"/>
    </source>
</evidence>
<organism evidence="3 4">
    <name type="scientific">Microbispora bryophytorum subsp. camponoti</name>
    <dbReference type="NCBI Taxonomy" id="1677852"/>
    <lineage>
        <taxon>Bacteria</taxon>
        <taxon>Bacillati</taxon>
        <taxon>Actinomycetota</taxon>
        <taxon>Actinomycetes</taxon>
        <taxon>Streptosporangiales</taxon>
        <taxon>Streptosporangiaceae</taxon>
        <taxon>Microbispora</taxon>
    </lineage>
</organism>
<dbReference type="PANTHER" id="PTHR48050:SF13">
    <property type="entry name" value="STEROL 3-BETA-GLUCOSYLTRANSFERASE UGT80A2"/>
    <property type="match status" value="1"/>
</dbReference>
<dbReference type="InterPro" id="IPR010610">
    <property type="entry name" value="EryCIII-like_C"/>
</dbReference>
<sequence length="416" mass="43499">MRVLLSTIGTRGEVQPMVALATALRELGHEARLCVPPDFREWIEGMGFPVVPIGPELRPVASAAPRVQGPPTPDQRRRMLEGTIAVQFATIPAAAEGCDVIVGGGAMSIAARSVAERMGIGYVYVSYCPVTLPSPHHAPLPIWGQGQGQGPADAPAGNRALWAEDARRWNDMAGAALNAHRASAGLAPVADIRGHMFTDRPWLAADPTLGPWPEPADIDVVPAGAWILPDRRPLPPDLDKFLDDGEPPVCVGFGSVHAPRDIARATAGAARALGRRVIVLRGWAGLSPADDGPGCLAIDEADQQALFPRVAAVVHHGGAGTTTAAALAGAPQVVVPQHYDQHYWARRVVDLGIGTAHPPVAPTAESLTAALRRVLHPGVAARARAVAGEVRTDGAAAAARRLADMAGIAAERTFRA</sequence>
<feature type="domain" description="Erythromycin biosynthesis protein CIII-like C-terminal" evidence="2">
    <location>
        <begin position="304"/>
        <end position="396"/>
    </location>
</feature>
<accession>A0ABR8KXS6</accession>
<name>A0ABR8KXS6_9ACTN</name>